<keyword evidence="7" id="KW-1185">Reference proteome</keyword>
<dbReference type="Pfam" id="PF12171">
    <property type="entry name" value="zf-C2H2_jaz"/>
    <property type="match status" value="1"/>
</dbReference>
<dbReference type="Proteomes" id="UP000076727">
    <property type="component" value="Unassembled WGS sequence"/>
</dbReference>
<evidence type="ECO:0000313" key="7">
    <source>
        <dbReference type="Proteomes" id="UP000076727"/>
    </source>
</evidence>
<keyword evidence="3" id="KW-0862">Zinc</keyword>
<evidence type="ECO:0000259" key="5">
    <source>
        <dbReference type="PROSITE" id="PS50157"/>
    </source>
</evidence>
<proteinExistence type="predicted"/>
<evidence type="ECO:0000256" key="4">
    <source>
        <dbReference type="PROSITE-ProRule" id="PRU00042"/>
    </source>
</evidence>
<dbReference type="GO" id="GO:0003676">
    <property type="term" value="F:nucleic acid binding"/>
    <property type="evidence" value="ECO:0007669"/>
    <property type="project" value="InterPro"/>
</dbReference>
<dbReference type="PROSITE" id="PS50157">
    <property type="entry name" value="ZINC_FINGER_C2H2_2"/>
    <property type="match status" value="2"/>
</dbReference>
<dbReference type="Gene3D" id="3.30.160.60">
    <property type="entry name" value="Classic Zinc Finger"/>
    <property type="match status" value="1"/>
</dbReference>
<dbReference type="EMBL" id="KV429067">
    <property type="protein sequence ID" value="KZT68407.1"/>
    <property type="molecule type" value="Genomic_DNA"/>
</dbReference>
<dbReference type="InterPro" id="IPR013087">
    <property type="entry name" value="Znf_C2H2_type"/>
</dbReference>
<dbReference type="InterPro" id="IPR036236">
    <property type="entry name" value="Znf_C2H2_sf"/>
</dbReference>
<accession>A0A165PMX5</accession>
<dbReference type="SMART" id="SM00355">
    <property type="entry name" value="ZnF_C2H2"/>
    <property type="match status" value="2"/>
</dbReference>
<dbReference type="InterPro" id="IPR022755">
    <property type="entry name" value="Znf_C2H2_jaz"/>
</dbReference>
<dbReference type="SMART" id="SM00451">
    <property type="entry name" value="ZnF_U1"/>
    <property type="match status" value="2"/>
</dbReference>
<sequence>MPVFTCPDCSKTFRDGSALRSHCESKKHGVFRPQFFCPDCSKGFQCAASLYSHSEAKRHGPQVSHQLPLLVRFRLCMLQLHRTDAPYAISRSIWRPKRSFITRGRAYNGHAVGASSAMVIRWMPCSIFTLSMEPSSVLVGASSNRTRCQCTTRHRRTGTPSAPSVGPHSGRLLIYMSIGYESTPMDTASVVLSGIQQRSVCGSISIRHQNTLAALSASSVSLEKSSFLSICLRYIARHRFRHCPRWHRPRKRMNLTAPETRHVLYFRPPRIHLV</sequence>
<evidence type="ECO:0000313" key="6">
    <source>
        <dbReference type="EMBL" id="KZT68407.1"/>
    </source>
</evidence>
<reference evidence="6 7" key="1">
    <citation type="journal article" date="2016" name="Mol. Biol. Evol.">
        <title>Comparative Genomics of Early-Diverging Mushroom-Forming Fungi Provides Insights into the Origins of Lignocellulose Decay Capabilities.</title>
        <authorList>
            <person name="Nagy L.G."/>
            <person name="Riley R."/>
            <person name="Tritt A."/>
            <person name="Adam C."/>
            <person name="Daum C."/>
            <person name="Floudas D."/>
            <person name="Sun H."/>
            <person name="Yadav J.S."/>
            <person name="Pangilinan J."/>
            <person name="Larsson K.H."/>
            <person name="Matsuura K."/>
            <person name="Barry K."/>
            <person name="Labutti K."/>
            <person name="Kuo R."/>
            <person name="Ohm R.A."/>
            <person name="Bhattacharya S.S."/>
            <person name="Shirouzu T."/>
            <person name="Yoshinaga Y."/>
            <person name="Martin F.M."/>
            <person name="Grigoriev I.V."/>
            <person name="Hibbett D.S."/>
        </authorList>
    </citation>
    <scope>NUCLEOTIDE SEQUENCE [LARGE SCALE GENOMIC DNA]</scope>
    <source>
        <strain evidence="6 7">L-15889</strain>
    </source>
</reference>
<dbReference type="SUPFAM" id="SSF57667">
    <property type="entry name" value="beta-beta-alpha zinc fingers"/>
    <property type="match status" value="1"/>
</dbReference>
<organism evidence="6 7">
    <name type="scientific">Daedalea quercina L-15889</name>
    <dbReference type="NCBI Taxonomy" id="1314783"/>
    <lineage>
        <taxon>Eukaryota</taxon>
        <taxon>Fungi</taxon>
        <taxon>Dikarya</taxon>
        <taxon>Basidiomycota</taxon>
        <taxon>Agaricomycotina</taxon>
        <taxon>Agaricomycetes</taxon>
        <taxon>Polyporales</taxon>
        <taxon>Fomitopsis</taxon>
    </lineage>
</organism>
<protein>
    <recommendedName>
        <fullName evidence="5">C2H2-type domain-containing protein</fullName>
    </recommendedName>
</protein>
<feature type="domain" description="C2H2-type" evidence="5">
    <location>
        <begin position="4"/>
        <end position="33"/>
    </location>
</feature>
<dbReference type="GO" id="GO:0008270">
    <property type="term" value="F:zinc ion binding"/>
    <property type="evidence" value="ECO:0007669"/>
    <property type="project" value="UniProtKB-KW"/>
</dbReference>
<name>A0A165PMX5_9APHY</name>
<feature type="domain" description="C2H2-type" evidence="5">
    <location>
        <begin position="35"/>
        <end position="64"/>
    </location>
</feature>
<keyword evidence="2 4" id="KW-0863">Zinc-finger</keyword>
<dbReference type="OrthoDB" id="654211at2759"/>
<evidence type="ECO:0000256" key="2">
    <source>
        <dbReference type="ARBA" id="ARBA00022771"/>
    </source>
</evidence>
<evidence type="ECO:0000256" key="1">
    <source>
        <dbReference type="ARBA" id="ARBA00022723"/>
    </source>
</evidence>
<dbReference type="InterPro" id="IPR003604">
    <property type="entry name" value="Matrin/U1-like-C_Znf_C2H2"/>
</dbReference>
<evidence type="ECO:0000256" key="3">
    <source>
        <dbReference type="ARBA" id="ARBA00022833"/>
    </source>
</evidence>
<dbReference type="AlphaFoldDB" id="A0A165PMX5"/>
<dbReference type="PROSITE" id="PS00028">
    <property type="entry name" value="ZINC_FINGER_C2H2_1"/>
    <property type="match status" value="2"/>
</dbReference>
<gene>
    <name evidence="6" type="ORF">DAEQUDRAFT_333852</name>
</gene>
<keyword evidence="1" id="KW-0479">Metal-binding</keyword>